<evidence type="ECO:0000256" key="1">
    <source>
        <dbReference type="SAM" id="Phobius"/>
    </source>
</evidence>
<dbReference type="Proteomes" id="UP000298663">
    <property type="component" value="Unassembled WGS sequence"/>
</dbReference>
<evidence type="ECO:0000313" key="2">
    <source>
        <dbReference type="EMBL" id="TKR80433.1"/>
    </source>
</evidence>
<dbReference type="OrthoDB" id="10546581at2759"/>
<dbReference type="EMBL" id="AZBU02000004">
    <property type="protein sequence ID" value="TKR80433.1"/>
    <property type="molecule type" value="Genomic_DNA"/>
</dbReference>
<reference evidence="2 3" key="1">
    <citation type="journal article" date="2015" name="Genome Biol.">
        <title>Comparative genomics of Steinernema reveals deeply conserved gene regulatory networks.</title>
        <authorList>
            <person name="Dillman A.R."/>
            <person name="Macchietto M."/>
            <person name="Porter C.F."/>
            <person name="Rogers A."/>
            <person name="Williams B."/>
            <person name="Antoshechkin I."/>
            <person name="Lee M.M."/>
            <person name="Goodwin Z."/>
            <person name="Lu X."/>
            <person name="Lewis E.E."/>
            <person name="Goodrich-Blair H."/>
            <person name="Stock S.P."/>
            <person name="Adams B.J."/>
            <person name="Sternberg P.W."/>
            <person name="Mortazavi A."/>
        </authorList>
    </citation>
    <scope>NUCLEOTIDE SEQUENCE [LARGE SCALE GENOMIC DNA]</scope>
    <source>
        <strain evidence="2 3">ALL</strain>
    </source>
</reference>
<dbReference type="AlphaFoldDB" id="A0A4U5ND11"/>
<gene>
    <name evidence="2" type="ORF">L596_014507</name>
</gene>
<proteinExistence type="predicted"/>
<organism evidence="2 3">
    <name type="scientific">Steinernema carpocapsae</name>
    <name type="common">Entomopathogenic nematode</name>
    <dbReference type="NCBI Taxonomy" id="34508"/>
    <lineage>
        <taxon>Eukaryota</taxon>
        <taxon>Metazoa</taxon>
        <taxon>Ecdysozoa</taxon>
        <taxon>Nematoda</taxon>
        <taxon>Chromadorea</taxon>
        <taxon>Rhabditida</taxon>
        <taxon>Tylenchina</taxon>
        <taxon>Panagrolaimomorpha</taxon>
        <taxon>Strongyloidoidea</taxon>
        <taxon>Steinernematidae</taxon>
        <taxon>Steinernema</taxon>
    </lineage>
</organism>
<sequence>MSRHTTTDNRRGRKERLLRYLLRRKPCAYITIFEIALFLVLAVALIVLVYFNRRLKSEIDILDRENKVLETHNNMITFAHCQYERPTDYNTDFCESRCGPTAFIWRHHKLKNERDKTCLDRHEQFSKSKLLFRE</sequence>
<evidence type="ECO:0000313" key="3">
    <source>
        <dbReference type="Proteomes" id="UP000298663"/>
    </source>
</evidence>
<name>A0A4U5ND11_STECR</name>
<protein>
    <submittedName>
        <fullName evidence="2">Uncharacterized protein</fullName>
    </submittedName>
</protein>
<reference evidence="2 3" key="2">
    <citation type="journal article" date="2019" name="G3 (Bethesda)">
        <title>Hybrid Assembly of the Genome of the Entomopathogenic Nematode Steinernema carpocapsae Identifies the X-Chromosome.</title>
        <authorList>
            <person name="Serra L."/>
            <person name="Macchietto M."/>
            <person name="Macias-Munoz A."/>
            <person name="McGill C.J."/>
            <person name="Rodriguez I.M."/>
            <person name="Rodriguez B."/>
            <person name="Murad R."/>
            <person name="Mortazavi A."/>
        </authorList>
    </citation>
    <scope>NUCLEOTIDE SEQUENCE [LARGE SCALE GENOMIC DNA]</scope>
    <source>
        <strain evidence="2 3">ALL</strain>
    </source>
</reference>
<keyword evidence="1" id="KW-1133">Transmembrane helix</keyword>
<keyword evidence="1" id="KW-0472">Membrane</keyword>
<comment type="caution">
    <text evidence="2">The sequence shown here is derived from an EMBL/GenBank/DDBJ whole genome shotgun (WGS) entry which is preliminary data.</text>
</comment>
<keyword evidence="3" id="KW-1185">Reference proteome</keyword>
<accession>A0A4U5ND11</accession>
<feature type="transmembrane region" description="Helical" evidence="1">
    <location>
        <begin position="28"/>
        <end position="51"/>
    </location>
</feature>
<keyword evidence="1" id="KW-0812">Transmembrane</keyword>